<dbReference type="PANTHER" id="PTHR27000">
    <property type="entry name" value="LEUCINE-RICH REPEAT RECEPTOR-LIKE PROTEIN KINASE FAMILY PROTEIN-RELATED"/>
    <property type="match status" value="1"/>
</dbReference>
<dbReference type="SMART" id="SM00369">
    <property type="entry name" value="LRR_TYP"/>
    <property type="match status" value="4"/>
</dbReference>
<reference evidence="10 11" key="1">
    <citation type="journal article" date="2020" name="Mol. Plant">
        <title>The Chromosome-Based Rubber Tree Genome Provides New Insights into Spurge Genome Evolution and Rubber Biosynthesis.</title>
        <authorList>
            <person name="Liu J."/>
            <person name="Shi C."/>
            <person name="Shi C.C."/>
            <person name="Li W."/>
            <person name="Zhang Q.J."/>
            <person name="Zhang Y."/>
            <person name="Li K."/>
            <person name="Lu H.F."/>
            <person name="Shi C."/>
            <person name="Zhu S.T."/>
            <person name="Xiao Z.Y."/>
            <person name="Nan H."/>
            <person name="Yue Y."/>
            <person name="Zhu X.G."/>
            <person name="Wu Y."/>
            <person name="Hong X.N."/>
            <person name="Fan G.Y."/>
            <person name="Tong Y."/>
            <person name="Zhang D."/>
            <person name="Mao C.L."/>
            <person name="Liu Y.L."/>
            <person name="Hao S.J."/>
            <person name="Liu W.Q."/>
            <person name="Lv M.Q."/>
            <person name="Zhang H.B."/>
            <person name="Liu Y."/>
            <person name="Hu-Tang G.R."/>
            <person name="Wang J.P."/>
            <person name="Wang J.H."/>
            <person name="Sun Y.H."/>
            <person name="Ni S.B."/>
            <person name="Chen W.B."/>
            <person name="Zhang X.C."/>
            <person name="Jiao Y.N."/>
            <person name="Eichler E.E."/>
            <person name="Li G.H."/>
            <person name="Liu X."/>
            <person name="Gao L.Z."/>
        </authorList>
    </citation>
    <scope>NUCLEOTIDE SEQUENCE [LARGE SCALE GENOMIC DNA]</scope>
    <source>
        <strain evidence="11">cv. GT1</strain>
        <tissue evidence="10">Leaf</tissue>
    </source>
</reference>
<evidence type="ECO:0008006" key="12">
    <source>
        <dbReference type="Google" id="ProtNLM"/>
    </source>
</evidence>
<keyword evidence="3" id="KW-0812">Transmembrane</keyword>
<keyword evidence="7" id="KW-0472">Membrane</keyword>
<dbReference type="InterPro" id="IPR003591">
    <property type="entry name" value="Leu-rich_rpt_typical-subtyp"/>
</dbReference>
<evidence type="ECO:0000256" key="3">
    <source>
        <dbReference type="ARBA" id="ARBA00022692"/>
    </source>
</evidence>
<keyword evidence="11" id="KW-1185">Reference proteome</keyword>
<gene>
    <name evidence="10" type="ORF">GH714_030249</name>
</gene>
<evidence type="ECO:0000256" key="2">
    <source>
        <dbReference type="ARBA" id="ARBA00022614"/>
    </source>
</evidence>
<evidence type="ECO:0000256" key="5">
    <source>
        <dbReference type="ARBA" id="ARBA00022737"/>
    </source>
</evidence>
<sequence>MSSLQLLYLGYNRLSGSLPDDLCQRLAFLQVLVVADNGLSGPIPSHNLSRCRELNTLYLGKLTNLNWLDLGFNNLIGRLPPTVGRWLPKLEVLLWEISLMDQFPAPSLMLSAYYAGSVMELILWCCSCRAWQFETPTAPRLQANFLTTESSTSEMNFLASLTNCKYWKHLWISENPINGLLPTQIGNLSSSLEIIYADFCNIKGSIPMEIGNLSNLIVLNLSNNELTGPIPKTMGRMQKLQVLRLEGNELQGSIPPELCQLQGLGRLSLGGNELWTFTFMLVKSDFSKVSKLELQQAYFHHTLKPVEPNIYPGSELVIELHWRLPSIRNKKFEGHD</sequence>
<dbReference type="PANTHER" id="PTHR27000:SF642">
    <property type="entry name" value="INACTIVE LEUCINE-RICH REPEAT RECEPTOR KINASE XIAO-RELATED"/>
    <property type="match status" value="1"/>
</dbReference>
<accession>A0A6A6LG35</accession>
<keyword evidence="9" id="KW-0325">Glycoprotein</keyword>
<dbReference type="InterPro" id="IPR001611">
    <property type="entry name" value="Leu-rich_rpt"/>
</dbReference>
<dbReference type="Pfam" id="PF13855">
    <property type="entry name" value="LRR_8"/>
    <property type="match status" value="1"/>
</dbReference>
<comment type="subcellular location">
    <subcellularLocation>
        <location evidence="1">Membrane</location>
        <topology evidence="1">Single-pass type I membrane protein</topology>
    </subcellularLocation>
</comment>
<dbReference type="InterPro" id="IPR032675">
    <property type="entry name" value="LRR_dom_sf"/>
</dbReference>
<evidence type="ECO:0000256" key="1">
    <source>
        <dbReference type="ARBA" id="ARBA00004479"/>
    </source>
</evidence>
<dbReference type="FunFam" id="3.80.10.10:FF:000383">
    <property type="entry name" value="Leucine-rich repeat receptor protein kinase EMS1"/>
    <property type="match status" value="1"/>
</dbReference>
<evidence type="ECO:0000256" key="6">
    <source>
        <dbReference type="ARBA" id="ARBA00022989"/>
    </source>
</evidence>
<keyword evidence="5" id="KW-0677">Repeat</keyword>
<keyword evidence="6" id="KW-1133">Transmembrane helix</keyword>
<organism evidence="10 11">
    <name type="scientific">Hevea brasiliensis</name>
    <name type="common">Para rubber tree</name>
    <name type="synonym">Siphonia brasiliensis</name>
    <dbReference type="NCBI Taxonomy" id="3981"/>
    <lineage>
        <taxon>Eukaryota</taxon>
        <taxon>Viridiplantae</taxon>
        <taxon>Streptophyta</taxon>
        <taxon>Embryophyta</taxon>
        <taxon>Tracheophyta</taxon>
        <taxon>Spermatophyta</taxon>
        <taxon>Magnoliopsida</taxon>
        <taxon>eudicotyledons</taxon>
        <taxon>Gunneridae</taxon>
        <taxon>Pentapetalae</taxon>
        <taxon>rosids</taxon>
        <taxon>fabids</taxon>
        <taxon>Malpighiales</taxon>
        <taxon>Euphorbiaceae</taxon>
        <taxon>Crotonoideae</taxon>
        <taxon>Micrandreae</taxon>
        <taxon>Hevea</taxon>
    </lineage>
</organism>
<dbReference type="Gene3D" id="3.80.10.10">
    <property type="entry name" value="Ribonuclease Inhibitor"/>
    <property type="match status" value="2"/>
</dbReference>
<dbReference type="EMBL" id="JAAGAX010000011">
    <property type="protein sequence ID" value="KAF2299053.1"/>
    <property type="molecule type" value="Genomic_DNA"/>
</dbReference>
<keyword evidence="4" id="KW-0732">Signal</keyword>
<evidence type="ECO:0000256" key="8">
    <source>
        <dbReference type="ARBA" id="ARBA00023170"/>
    </source>
</evidence>
<evidence type="ECO:0000313" key="11">
    <source>
        <dbReference type="Proteomes" id="UP000467840"/>
    </source>
</evidence>
<keyword evidence="8" id="KW-0675">Receptor</keyword>
<dbReference type="Pfam" id="PF00560">
    <property type="entry name" value="LRR_1"/>
    <property type="match status" value="3"/>
</dbReference>
<evidence type="ECO:0000313" key="10">
    <source>
        <dbReference type="EMBL" id="KAF2299053.1"/>
    </source>
</evidence>
<evidence type="ECO:0000256" key="9">
    <source>
        <dbReference type="ARBA" id="ARBA00023180"/>
    </source>
</evidence>
<keyword evidence="2" id="KW-0433">Leucine-rich repeat</keyword>
<dbReference type="Proteomes" id="UP000467840">
    <property type="component" value="Chromosome 1"/>
</dbReference>
<evidence type="ECO:0000256" key="7">
    <source>
        <dbReference type="ARBA" id="ARBA00023136"/>
    </source>
</evidence>
<evidence type="ECO:0000256" key="4">
    <source>
        <dbReference type="ARBA" id="ARBA00022729"/>
    </source>
</evidence>
<protein>
    <recommendedName>
        <fullName evidence="12">Leucine-rich repeat-containing N-terminal plant-type domain-containing protein</fullName>
    </recommendedName>
</protein>
<comment type="caution">
    <text evidence="10">The sequence shown here is derived from an EMBL/GenBank/DDBJ whole genome shotgun (WGS) entry which is preliminary data.</text>
</comment>
<dbReference type="SUPFAM" id="SSF52058">
    <property type="entry name" value="L domain-like"/>
    <property type="match status" value="1"/>
</dbReference>
<name>A0A6A6LG35_HEVBR</name>
<dbReference type="GO" id="GO:0016020">
    <property type="term" value="C:membrane"/>
    <property type="evidence" value="ECO:0007669"/>
    <property type="project" value="UniProtKB-SubCell"/>
</dbReference>
<proteinExistence type="predicted"/>
<dbReference type="AlphaFoldDB" id="A0A6A6LG35"/>